<dbReference type="Pfam" id="PF10474">
    <property type="entry name" value="Syndetin_C"/>
    <property type="match status" value="1"/>
</dbReference>
<keyword evidence="2" id="KW-0653">Protein transport</keyword>
<sequence>MLRRLGEGIEGMADATKGVMAAAKRGVGDFDPSHGSFSHLLGNAPEPTRVEAFQRLPKPAAETEQAEEELRSVIAEGYFEKDFDPVRHLLESLPPDSDEPGASARFAKHMSEEIVRYDSALDRVTHELSANVMANYGTFVNGMSQISELGSDLIVTGMRCKAARRHLRAADSALPRTGLSIIGKLRRRAAMRAIAARLEGITGAVQAANRLQALLAAELSDKATDAPPLPQLLDGCRLLATCVTARETAGDGSLLQRLSVIAELETVQARLLALLDDARRRLCAAFEPDAYRCVLQCALALRCIDDLVASTPDAFAAAISRALHEAARRCVFEQLGLSPAAPSQPGLAPAPIAASGARTPPERGATMPATSADAAAIASSLKQTAAATQRQRVHAASLKELVAMVHEDRVGGTLNALLRALCEALSAHHAMVILHADTLSHADGVHGGRRAPGEAADGGGGGAAGGAKARGTALASAEPAPAAGMEVPRAAHETLARGLALSRGAVWVEMQRQLAVLLVLLPTATFSVEQMLRLVKQVDSFMRLGHAFSGEPATVLRASVRTKSAAFYAAFHRERVDELRMRLESELWQRLPLRHDALRSAMFAAPSPDAARAPPPPPSHSASVEGVGSDIVLPAGGATLLFPASYSPLHPLFDADLESAPSGTARGGCTGANGHGRAPGAPAAPAPAPAPASAARGARGAAAVGGGGAAAPVRGLWVRWCELRRIADDEDTAAAALAARADAAPASEPAAAPAAPTGDDGRPLCVSGTALNFAKMVHSYAHVMSTLQPIAADACSGICALFEMLVLALFTQFWGGARVGAAGWDEGPLGEHLAPRLKGTLLRLHHVLIEGQADAAEQQLLPAHALETSSAMRKAAQRLVATLHPPSQPAALGARLGPQECVCAADSLTFLAAVLESARPHFEQRLCTALGAAAQPQLALVASFFAQVVDAIPHLHDALLRALVRKTLDLSAATAAIAAVKWDLREIGTSESAYVHQLVGAAHTASTHISLLPLSALTAARLHAMIGDAVGAALVEGYAAARKCSQEGRAQMSIDVSTAQAELTSVLRCSVSLAHADEYVKAFYKPPGELVEWGIEHSAYSAKQLLSLVNLMPLKKKERDDVIKAFDDARGGELTRSGSVGGALESMMNLSSGAAASHPAGAEGPGNETPVKGTHVRTNSHGTAPRTFGSLGKWAHSEAAAKLKAANAAMSASSARRPASSGADGPDGSSGPASTLSGRPAAQ</sequence>
<keyword evidence="1" id="KW-0813">Transport</keyword>
<gene>
    <name evidence="7" type="ORF">KFE25_012977</name>
</gene>
<dbReference type="GO" id="GO:1990745">
    <property type="term" value="C:EARP complex"/>
    <property type="evidence" value="ECO:0007669"/>
    <property type="project" value="InterPro"/>
</dbReference>
<feature type="domain" description="Vacuolar protein sorting-associated protein 54 N-terminal" evidence="6">
    <location>
        <begin position="74"/>
        <end position="222"/>
    </location>
</feature>
<dbReference type="OrthoDB" id="10263345at2759"/>
<dbReference type="Proteomes" id="UP000751190">
    <property type="component" value="Unassembled WGS sequence"/>
</dbReference>
<feature type="compositionally biased region" description="Gly residues" evidence="4">
    <location>
        <begin position="456"/>
        <end position="465"/>
    </location>
</feature>
<feature type="region of interest" description="Disordered" evidence="4">
    <location>
        <begin position="1152"/>
        <end position="1190"/>
    </location>
</feature>
<evidence type="ECO:0000256" key="2">
    <source>
        <dbReference type="ARBA" id="ARBA00022927"/>
    </source>
</evidence>
<dbReference type="PANTHER" id="PTHR13258:SF0">
    <property type="entry name" value="SYNDETIN"/>
    <property type="match status" value="1"/>
</dbReference>
<feature type="domain" description="Syndetin C-terminal" evidence="5">
    <location>
        <begin position="900"/>
        <end position="1125"/>
    </location>
</feature>
<organism evidence="7 8">
    <name type="scientific">Diacronema lutheri</name>
    <name type="common">Unicellular marine alga</name>
    <name type="synonym">Monochrysis lutheri</name>
    <dbReference type="NCBI Taxonomy" id="2081491"/>
    <lineage>
        <taxon>Eukaryota</taxon>
        <taxon>Haptista</taxon>
        <taxon>Haptophyta</taxon>
        <taxon>Pavlovophyceae</taxon>
        <taxon>Pavlovales</taxon>
        <taxon>Pavlovaceae</taxon>
        <taxon>Diacronema</taxon>
    </lineage>
</organism>
<name>A0A8J5X2P1_DIALT</name>
<dbReference type="OMA" id="GMSQIHE"/>
<comment type="caution">
    <text evidence="7">The sequence shown here is derived from an EMBL/GenBank/DDBJ whole genome shotgun (WGS) entry which is preliminary data.</text>
</comment>
<feature type="compositionally biased region" description="Low complexity" evidence="4">
    <location>
        <begin position="1203"/>
        <end position="1234"/>
    </location>
</feature>
<keyword evidence="3" id="KW-0175">Coiled coil</keyword>
<dbReference type="InterPro" id="IPR019514">
    <property type="entry name" value="Syndetin_C"/>
</dbReference>
<dbReference type="EMBL" id="JAGTXO010000041">
    <property type="protein sequence ID" value="KAG8459341.1"/>
    <property type="molecule type" value="Genomic_DNA"/>
</dbReference>
<dbReference type="GO" id="GO:0000149">
    <property type="term" value="F:SNARE binding"/>
    <property type="evidence" value="ECO:0007669"/>
    <property type="project" value="TreeGrafter"/>
</dbReference>
<proteinExistence type="predicted"/>
<evidence type="ECO:0000259" key="6">
    <source>
        <dbReference type="Pfam" id="PF10475"/>
    </source>
</evidence>
<dbReference type="AlphaFoldDB" id="A0A8J5X2P1"/>
<dbReference type="InterPro" id="IPR019515">
    <property type="entry name" value="VPS54_N"/>
</dbReference>
<keyword evidence="8" id="KW-1185">Reference proteome</keyword>
<feature type="region of interest" description="Disordered" evidence="4">
    <location>
        <begin position="1203"/>
        <end position="1243"/>
    </location>
</feature>
<dbReference type="Pfam" id="PF10475">
    <property type="entry name" value="Vps54_N"/>
    <property type="match status" value="1"/>
</dbReference>
<dbReference type="GO" id="GO:0032456">
    <property type="term" value="P:endocytic recycling"/>
    <property type="evidence" value="ECO:0007669"/>
    <property type="project" value="InterPro"/>
</dbReference>
<dbReference type="GO" id="GO:0015031">
    <property type="term" value="P:protein transport"/>
    <property type="evidence" value="ECO:0007669"/>
    <property type="project" value="UniProtKB-KW"/>
</dbReference>
<feature type="compositionally biased region" description="Low complexity" evidence="4">
    <location>
        <begin position="1152"/>
        <end position="1166"/>
    </location>
</feature>
<dbReference type="InterPro" id="IPR040047">
    <property type="entry name" value="VPS50"/>
</dbReference>
<evidence type="ECO:0000313" key="7">
    <source>
        <dbReference type="EMBL" id="KAG8459341.1"/>
    </source>
</evidence>
<dbReference type="GO" id="GO:0042147">
    <property type="term" value="P:retrograde transport, endosome to Golgi"/>
    <property type="evidence" value="ECO:0007669"/>
    <property type="project" value="InterPro"/>
</dbReference>
<feature type="region of interest" description="Disordered" evidence="4">
    <location>
        <begin position="445"/>
        <end position="468"/>
    </location>
</feature>
<reference evidence="7" key="1">
    <citation type="submission" date="2021-05" db="EMBL/GenBank/DDBJ databases">
        <title>The genome of the haptophyte Pavlova lutheri (Diacronema luteri, Pavlovales) - a model for lipid biosynthesis in eukaryotic algae.</title>
        <authorList>
            <person name="Hulatt C.J."/>
            <person name="Posewitz M.C."/>
        </authorList>
    </citation>
    <scope>NUCLEOTIDE SEQUENCE</scope>
    <source>
        <strain evidence="7">NIVA-4/92</strain>
    </source>
</reference>
<feature type="region of interest" description="Disordered" evidence="4">
    <location>
        <begin position="664"/>
        <end position="693"/>
    </location>
</feature>
<evidence type="ECO:0000313" key="8">
    <source>
        <dbReference type="Proteomes" id="UP000751190"/>
    </source>
</evidence>
<evidence type="ECO:0000256" key="1">
    <source>
        <dbReference type="ARBA" id="ARBA00022448"/>
    </source>
</evidence>
<dbReference type="GO" id="GO:0005829">
    <property type="term" value="C:cytosol"/>
    <property type="evidence" value="ECO:0007669"/>
    <property type="project" value="GOC"/>
</dbReference>
<dbReference type="PANTHER" id="PTHR13258">
    <property type="entry name" value="SYNDETIN"/>
    <property type="match status" value="1"/>
</dbReference>
<feature type="compositionally biased region" description="Gly residues" evidence="4">
    <location>
        <begin position="665"/>
        <end position="674"/>
    </location>
</feature>
<accession>A0A8J5X2P1</accession>
<evidence type="ECO:0000259" key="5">
    <source>
        <dbReference type="Pfam" id="PF10474"/>
    </source>
</evidence>
<feature type="region of interest" description="Disordered" evidence="4">
    <location>
        <begin position="341"/>
        <end position="368"/>
    </location>
</feature>
<protein>
    <submittedName>
        <fullName evidence="7">Uncharacterized protein</fullName>
    </submittedName>
</protein>
<evidence type="ECO:0000256" key="4">
    <source>
        <dbReference type="SAM" id="MobiDB-lite"/>
    </source>
</evidence>
<evidence type="ECO:0000256" key="3">
    <source>
        <dbReference type="ARBA" id="ARBA00023054"/>
    </source>
</evidence>